<keyword evidence="1" id="KW-1133">Transmembrane helix</keyword>
<feature type="transmembrane region" description="Helical" evidence="1">
    <location>
        <begin position="22"/>
        <end position="42"/>
    </location>
</feature>
<evidence type="ECO:0000313" key="2">
    <source>
        <dbReference type="EMBL" id="WQD39192.1"/>
    </source>
</evidence>
<dbReference type="RefSeq" id="WP_114792933.1">
    <property type="nucleotide sequence ID" value="NZ_CP139960.1"/>
</dbReference>
<accession>A0ABZ0W9M1</accession>
<dbReference type="Proteomes" id="UP001325680">
    <property type="component" value="Chromosome"/>
</dbReference>
<evidence type="ECO:0008006" key="4">
    <source>
        <dbReference type="Google" id="ProtNLM"/>
    </source>
</evidence>
<organism evidence="2 3">
    <name type="scientific">Niabella yanshanensis</name>
    <dbReference type="NCBI Taxonomy" id="577386"/>
    <lineage>
        <taxon>Bacteria</taxon>
        <taxon>Pseudomonadati</taxon>
        <taxon>Bacteroidota</taxon>
        <taxon>Chitinophagia</taxon>
        <taxon>Chitinophagales</taxon>
        <taxon>Chitinophagaceae</taxon>
        <taxon>Niabella</taxon>
    </lineage>
</organism>
<reference evidence="2 3" key="1">
    <citation type="submission" date="2023-12" db="EMBL/GenBank/DDBJ databases">
        <title>Genome sequencing and assembly of bacterial species from a model synthetic community.</title>
        <authorList>
            <person name="Hogle S.L."/>
        </authorList>
    </citation>
    <scope>NUCLEOTIDE SEQUENCE [LARGE SCALE GENOMIC DNA]</scope>
    <source>
        <strain evidence="2 3">HAMBI_3031</strain>
    </source>
</reference>
<proteinExistence type="predicted"/>
<sequence>MNHILTETEELLRYKRLQKKQVYYYIFFLGLLLGATSMYSLVYFGKLILPAQAIENQLNESQKNTKESKSEFQ</sequence>
<dbReference type="EMBL" id="CP139960">
    <property type="protein sequence ID" value="WQD39192.1"/>
    <property type="molecule type" value="Genomic_DNA"/>
</dbReference>
<evidence type="ECO:0000313" key="3">
    <source>
        <dbReference type="Proteomes" id="UP001325680"/>
    </source>
</evidence>
<protein>
    <recommendedName>
        <fullName evidence="4">Nitrogen regulatory IIA protein</fullName>
    </recommendedName>
</protein>
<name>A0ABZ0W9M1_9BACT</name>
<gene>
    <name evidence="2" type="ORF">U0035_03390</name>
</gene>
<keyword evidence="1" id="KW-0472">Membrane</keyword>
<keyword evidence="1" id="KW-0812">Transmembrane</keyword>
<evidence type="ECO:0000256" key="1">
    <source>
        <dbReference type="SAM" id="Phobius"/>
    </source>
</evidence>
<keyword evidence="3" id="KW-1185">Reference proteome</keyword>